<keyword evidence="1" id="KW-0282">Flagellum</keyword>
<dbReference type="OrthoDB" id="7572490at2"/>
<proteinExistence type="predicted"/>
<dbReference type="RefSeq" id="WP_146573282.1">
    <property type="nucleotide sequence ID" value="NZ_CP042306.1"/>
</dbReference>
<dbReference type="Proteomes" id="UP000315673">
    <property type="component" value="Chromosome"/>
</dbReference>
<organism evidence="1 2">
    <name type="scientific">Sphingomonas panacisoli</name>
    <dbReference type="NCBI Taxonomy" id="1813879"/>
    <lineage>
        <taxon>Bacteria</taxon>
        <taxon>Pseudomonadati</taxon>
        <taxon>Pseudomonadota</taxon>
        <taxon>Alphaproteobacteria</taxon>
        <taxon>Sphingomonadales</taxon>
        <taxon>Sphingomonadaceae</taxon>
        <taxon>Sphingomonas</taxon>
    </lineage>
</organism>
<dbReference type="AlphaFoldDB" id="A0A5B8LKP4"/>
<accession>A0A5B8LKP4</accession>
<dbReference type="KEGG" id="spai:FPZ24_14900"/>
<evidence type="ECO:0000313" key="1">
    <source>
        <dbReference type="EMBL" id="QDZ08596.1"/>
    </source>
</evidence>
<protein>
    <submittedName>
        <fullName evidence="1">Flagellar protein FlgN</fullName>
    </submittedName>
</protein>
<dbReference type="EMBL" id="CP042306">
    <property type="protein sequence ID" value="QDZ08596.1"/>
    <property type="molecule type" value="Genomic_DNA"/>
</dbReference>
<sequence>MTRRDGLISVIDALHAEIAAMKSNDVAALDRATQTKLVAIDALAAIDNGPLEPGVRELAEEAQRLNETARIYVNLLAANVRRRLQSLAGDAGGYRPNGLAAAYA</sequence>
<reference evidence="1 2" key="1">
    <citation type="submission" date="2019-07" db="EMBL/GenBank/DDBJ databases">
        <title>Full genome sequence of Sphingomonas sp. 4R-6-7(HKS19).</title>
        <authorList>
            <person name="Im W.-T."/>
        </authorList>
    </citation>
    <scope>NUCLEOTIDE SEQUENCE [LARGE SCALE GENOMIC DNA]</scope>
    <source>
        <strain evidence="1 2">HKS19</strain>
    </source>
</reference>
<keyword evidence="2" id="KW-1185">Reference proteome</keyword>
<gene>
    <name evidence="1" type="ORF">FPZ24_14900</name>
</gene>
<name>A0A5B8LKP4_9SPHN</name>
<evidence type="ECO:0000313" key="2">
    <source>
        <dbReference type="Proteomes" id="UP000315673"/>
    </source>
</evidence>
<keyword evidence="1" id="KW-0969">Cilium</keyword>
<keyword evidence="1" id="KW-0966">Cell projection</keyword>